<proteinExistence type="predicted"/>
<evidence type="ECO:0000313" key="1">
    <source>
        <dbReference type="EMBL" id="AHB80419.1"/>
    </source>
</evidence>
<dbReference type="InterPro" id="IPR057120">
    <property type="entry name" value="Phage_TTP_2"/>
</dbReference>
<gene>
    <name evidence="1" type="ORF">S-MbCM7_005</name>
</gene>
<reference evidence="1 2" key="1">
    <citation type="journal article" date="2014" name="Nature">
        <title>Viral tagging reveals discrete populations in Synechococcus viral genome sequence space.</title>
        <authorList>
            <person name="Deng L."/>
            <person name="Ignacio Espinoza J.C."/>
            <person name="Gregory A.C."/>
            <person name="Poulos B.T."/>
            <person name="Weitz J.S."/>
            <person name="Hugenholtz P."/>
            <person name="Sullivan M.B."/>
        </authorList>
    </citation>
    <scope>NUCLEOTIDE SEQUENCE [LARGE SCALE GENOMIC DNA]</scope>
</reference>
<dbReference type="EMBL" id="KF156338">
    <property type="protein sequence ID" value="AHB80419.1"/>
    <property type="molecule type" value="Genomic_DNA"/>
</dbReference>
<dbReference type="KEGG" id="vg:18504581"/>
<dbReference type="OrthoDB" id="14319at10239"/>
<organism evidence="1 2">
    <name type="scientific">Synechococcus phage ACG-2014h</name>
    <dbReference type="NCBI Taxonomy" id="1340810"/>
    <lineage>
        <taxon>Viruses</taxon>
        <taxon>Duplodnaviria</taxon>
        <taxon>Heunggongvirae</taxon>
        <taxon>Uroviricota</taxon>
        <taxon>Caudoviricetes</taxon>
        <taxon>Pantevenvirales</taxon>
        <taxon>Kyanoviridae</taxon>
        <taxon>Sedonavirus</taxon>
        <taxon>Sedonavirus tusconh</taxon>
    </lineage>
</organism>
<dbReference type="RefSeq" id="YP_009008139.1">
    <property type="nucleotide sequence ID" value="NC_023587.1"/>
</dbReference>
<dbReference type="GeneID" id="18504581"/>
<dbReference type="Pfam" id="PF23849">
    <property type="entry name" value="Phage_TTP_2"/>
    <property type="match status" value="1"/>
</dbReference>
<sequence>MVKAGGMSVSNQYDVEFKFNAAVSGIVRSYGSVGSANGDPIFKMFCDEAQLPNVGMMTGNLTGRYTGQGSVAYAHTPVYTEFQLGWMCDANMSPLKFLTGWHDFIIGNPKVSGGNTLEQMNSSAKAKDNRTYKMQYPDTYVCDVRITKVEQGKTEERRRASISYLMERAFPISIDAVPLAYGNSQLTRVTATFQYARHHVATAPINNTTGV</sequence>
<dbReference type="Proteomes" id="UP000018808">
    <property type="component" value="Segment"/>
</dbReference>
<keyword evidence="2" id="KW-1185">Reference proteome</keyword>
<protein>
    <submittedName>
        <fullName evidence="1">Uncharacterized protein</fullName>
    </submittedName>
</protein>
<accession>V5UTL5</accession>
<evidence type="ECO:0000313" key="2">
    <source>
        <dbReference type="Proteomes" id="UP000018808"/>
    </source>
</evidence>
<name>V5UTL5_9CAUD</name>